<accession>A0A160P973</accession>
<dbReference type="AlphaFoldDB" id="A0A160P973"/>
<protein>
    <submittedName>
        <fullName evidence="2">Uncharacterized protein</fullName>
    </submittedName>
</protein>
<sequence>MSTTSASTGPAVVIARHPATAVVTASGGDGLAHGILERTLFLREVRGATWHRLSPMVAAEDEQAVAQRAVARLQAAGYQVLADEEFATPCTEDRYVTTGRSIENLAERIRQTPTAGEVSELLDEVTATHDGILASLGNLLHALADVYKRLDGPSEWPVAERMHYLADWRLGPVAEDLLRVRADLADRGAPPGRRGPYAPPPAPPAPTSAASGRTR</sequence>
<keyword evidence="3" id="KW-1185">Reference proteome</keyword>
<feature type="compositionally biased region" description="Low complexity" evidence="1">
    <location>
        <begin position="187"/>
        <end position="196"/>
    </location>
</feature>
<dbReference type="KEGG" id="slau:SLA_7140"/>
<feature type="region of interest" description="Disordered" evidence="1">
    <location>
        <begin position="184"/>
        <end position="215"/>
    </location>
</feature>
<evidence type="ECO:0000313" key="2">
    <source>
        <dbReference type="EMBL" id="BAU88006.1"/>
    </source>
</evidence>
<name>A0A160P973_STRLU</name>
<reference evidence="2 3" key="1">
    <citation type="journal article" date="2016" name="Genome Announc.">
        <title>Complete Genome Sequence of Thiostrepton-Producing Streptomyces laurentii ATCC 31255.</title>
        <authorList>
            <person name="Doi K."/>
            <person name="Fujino Y."/>
            <person name="Nagayoshi Y."/>
            <person name="Ohshima T."/>
            <person name="Ogata S."/>
        </authorList>
    </citation>
    <scope>NUCLEOTIDE SEQUENCE [LARGE SCALE GENOMIC DNA]</scope>
    <source>
        <strain evidence="2 3">ATCC 31255</strain>
    </source>
</reference>
<feature type="compositionally biased region" description="Pro residues" evidence="1">
    <location>
        <begin position="197"/>
        <end position="206"/>
    </location>
</feature>
<evidence type="ECO:0000256" key="1">
    <source>
        <dbReference type="SAM" id="MobiDB-lite"/>
    </source>
</evidence>
<organism evidence="2 3">
    <name type="scientific">Streptomyces laurentii</name>
    <dbReference type="NCBI Taxonomy" id="39478"/>
    <lineage>
        <taxon>Bacteria</taxon>
        <taxon>Bacillati</taxon>
        <taxon>Actinomycetota</taxon>
        <taxon>Actinomycetes</taxon>
        <taxon>Kitasatosporales</taxon>
        <taxon>Streptomycetaceae</taxon>
        <taxon>Streptomyces</taxon>
    </lineage>
</organism>
<proteinExistence type="predicted"/>
<evidence type="ECO:0000313" key="3">
    <source>
        <dbReference type="Proteomes" id="UP000217676"/>
    </source>
</evidence>
<gene>
    <name evidence="2" type="ORF">SLA_7140</name>
</gene>
<dbReference type="Proteomes" id="UP000217676">
    <property type="component" value="Chromosome"/>
</dbReference>
<dbReference type="EMBL" id="AP017424">
    <property type="protein sequence ID" value="BAU88006.1"/>
    <property type="molecule type" value="Genomic_DNA"/>
</dbReference>